<dbReference type="EMBL" id="CAUYUJ010007891">
    <property type="protein sequence ID" value="CAK0822289.1"/>
    <property type="molecule type" value="Genomic_DNA"/>
</dbReference>
<organism evidence="3 4">
    <name type="scientific">Prorocentrum cordatum</name>
    <dbReference type="NCBI Taxonomy" id="2364126"/>
    <lineage>
        <taxon>Eukaryota</taxon>
        <taxon>Sar</taxon>
        <taxon>Alveolata</taxon>
        <taxon>Dinophyceae</taxon>
        <taxon>Prorocentrales</taxon>
        <taxon>Prorocentraceae</taxon>
        <taxon>Prorocentrum</taxon>
    </lineage>
</organism>
<comment type="caution">
    <text evidence="3">The sequence shown here is derived from an EMBL/GenBank/DDBJ whole genome shotgun (WGS) entry which is preliminary data.</text>
</comment>
<dbReference type="Proteomes" id="UP001189429">
    <property type="component" value="Unassembled WGS sequence"/>
</dbReference>
<sequence length="109" mass="11262">MCYSAVVQALARAGEVEEARKLFEEAASSGKDLSSGCIAVLVGACQRAGDFEGAARWQKDQRRRAAACSSATGAPRGAPGSKAAAGGPEQPRRPHKLKGLVEVVICIGH</sequence>
<evidence type="ECO:0000313" key="4">
    <source>
        <dbReference type="Proteomes" id="UP001189429"/>
    </source>
</evidence>
<evidence type="ECO:0000313" key="3">
    <source>
        <dbReference type="EMBL" id="CAK0822289.1"/>
    </source>
</evidence>
<feature type="region of interest" description="Disordered" evidence="2">
    <location>
        <begin position="65"/>
        <end position="94"/>
    </location>
</feature>
<name>A0ABN9RSP9_9DINO</name>
<evidence type="ECO:0000256" key="2">
    <source>
        <dbReference type="SAM" id="MobiDB-lite"/>
    </source>
</evidence>
<evidence type="ECO:0000256" key="1">
    <source>
        <dbReference type="PROSITE-ProRule" id="PRU00708"/>
    </source>
</evidence>
<dbReference type="PROSITE" id="PS51375">
    <property type="entry name" value="PPR"/>
    <property type="match status" value="1"/>
</dbReference>
<reference evidence="3" key="1">
    <citation type="submission" date="2023-10" db="EMBL/GenBank/DDBJ databases">
        <authorList>
            <person name="Chen Y."/>
            <person name="Shah S."/>
            <person name="Dougan E. K."/>
            <person name="Thang M."/>
            <person name="Chan C."/>
        </authorList>
    </citation>
    <scope>NUCLEOTIDE SEQUENCE [LARGE SCALE GENOMIC DNA]</scope>
</reference>
<dbReference type="InterPro" id="IPR002885">
    <property type="entry name" value="PPR_rpt"/>
</dbReference>
<keyword evidence="4" id="KW-1185">Reference proteome</keyword>
<dbReference type="NCBIfam" id="TIGR00756">
    <property type="entry name" value="PPR"/>
    <property type="match status" value="1"/>
</dbReference>
<accession>A0ABN9RSP9</accession>
<proteinExistence type="predicted"/>
<feature type="compositionally biased region" description="Low complexity" evidence="2">
    <location>
        <begin position="73"/>
        <end position="88"/>
    </location>
</feature>
<dbReference type="Pfam" id="PF01535">
    <property type="entry name" value="PPR"/>
    <property type="match status" value="1"/>
</dbReference>
<protein>
    <submittedName>
        <fullName evidence="3">Uncharacterized protein</fullName>
    </submittedName>
</protein>
<feature type="repeat" description="PPR" evidence="1">
    <location>
        <begin position="1"/>
        <end position="33"/>
    </location>
</feature>
<dbReference type="Gene3D" id="1.25.40.10">
    <property type="entry name" value="Tetratricopeptide repeat domain"/>
    <property type="match status" value="1"/>
</dbReference>
<dbReference type="InterPro" id="IPR011990">
    <property type="entry name" value="TPR-like_helical_dom_sf"/>
</dbReference>
<gene>
    <name evidence="3" type="ORF">PCOR1329_LOCUS23348</name>
</gene>